<sequence length="80" mass="8713">MIAMLALLPAPLANDALYTQFDTSLIDVIVWAFATLDNVSARAETARKLFMQCPVEGGQDQAVRAMDNARKGQGEEKLSN</sequence>
<reference evidence="1 2" key="1">
    <citation type="submission" date="2020-05" db="EMBL/GenBank/DDBJ databases">
        <title>Complete genome sequence of Gemmatimonas greenlandica TET16.</title>
        <authorList>
            <person name="Zeng Y."/>
        </authorList>
    </citation>
    <scope>NUCLEOTIDE SEQUENCE [LARGE SCALE GENOMIC DNA]</scope>
    <source>
        <strain evidence="1 2">TET16</strain>
    </source>
</reference>
<accession>A0A6M4ILU5</accession>
<dbReference type="AlphaFoldDB" id="A0A6M4ILU5"/>
<name>A0A6M4ILU5_9BACT</name>
<dbReference type="KEGG" id="ggr:HKW67_09015"/>
<dbReference type="EMBL" id="CP053085">
    <property type="protein sequence ID" value="QJR35640.1"/>
    <property type="molecule type" value="Genomic_DNA"/>
</dbReference>
<evidence type="ECO:0000313" key="2">
    <source>
        <dbReference type="Proteomes" id="UP000500938"/>
    </source>
</evidence>
<organism evidence="1 2">
    <name type="scientific">Gemmatimonas groenlandica</name>
    <dbReference type="NCBI Taxonomy" id="2732249"/>
    <lineage>
        <taxon>Bacteria</taxon>
        <taxon>Pseudomonadati</taxon>
        <taxon>Gemmatimonadota</taxon>
        <taxon>Gemmatimonadia</taxon>
        <taxon>Gemmatimonadales</taxon>
        <taxon>Gemmatimonadaceae</taxon>
        <taxon>Gemmatimonas</taxon>
    </lineage>
</organism>
<protein>
    <submittedName>
        <fullName evidence="1">Uncharacterized protein</fullName>
    </submittedName>
</protein>
<dbReference type="Proteomes" id="UP000500938">
    <property type="component" value="Chromosome"/>
</dbReference>
<dbReference type="RefSeq" id="WP_171225071.1">
    <property type="nucleotide sequence ID" value="NZ_CP053085.1"/>
</dbReference>
<evidence type="ECO:0000313" key="1">
    <source>
        <dbReference type="EMBL" id="QJR35640.1"/>
    </source>
</evidence>
<proteinExistence type="predicted"/>
<keyword evidence="2" id="KW-1185">Reference proteome</keyword>
<gene>
    <name evidence="1" type="ORF">HKW67_09015</name>
</gene>